<comment type="function">
    <text evidence="12">Structural component of the gap junctions.</text>
</comment>
<dbReference type="GO" id="GO:0005886">
    <property type="term" value="C:plasma membrane"/>
    <property type="evidence" value="ECO:0007669"/>
    <property type="project" value="UniProtKB-SubCell"/>
</dbReference>
<evidence type="ECO:0000256" key="8">
    <source>
        <dbReference type="ARBA" id="ARBA00022989"/>
    </source>
</evidence>
<keyword evidence="10 12" id="KW-0472">Membrane</keyword>
<evidence type="ECO:0000256" key="9">
    <source>
        <dbReference type="ARBA" id="ARBA00023065"/>
    </source>
</evidence>
<dbReference type="EnsemblMetazoa" id="XM_022797431">
    <property type="protein sequence ID" value="XP_022653166"/>
    <property type="gene ID" value="LOC111246967"/>
</dbReference>
<dbReference type="AlphaFoldDB" id="A0A7M7JKR2"/>
<evidence type="ECO:0000256" key="6">
    <source>
        <dbReference type="ARBA" id="ARBA00022868"/>
    </source>
</evidence>
<accession>A0A7M7JKR2</accession>
<dbReference type="GO" id="GO:0007602">
    <property type="term" value="P:phototransduction"/>
    <property type="evidence" value="ECO:0007669"/>
    <property type="project" value="TreeGrafter"/>
</dbReference>
<dbReference type="PANTHER" id="PTHR11893">
    <property type="entry name" value="INNEXIN"/>
    <property type="match status" value="1"/>
</dbReference>
<dbReference type="Proteomes" id="UP000594260">
    <property type="component" value="Unplaced"/>
</dbReference>
<dbReference type="InParanoid" id="A0A7M7JKR2"/>
<dbReference type="OMA" id="NQYCYVH"/>
<evidence type="ECO:0000256" key="3">
    <source>
        <dbReference type="ARBA" id="ARBA00022448"/>
    </source>
</evidence>
<feature type="transmembrane region" description="Helical" evidence="12">
    <location>
        <begin position="27"/>
        <end position="49"/>
    </location>
</feature>
<evidence type="ECO:0000256" key="7">
    <source>
        <dbReference type="ARBA" id="ARBA00022949"/>
    </source>
</evidence>
<evidence type="ECO:0000256" key="12">
    <source>
        <dbReference type="RuleBase" id="RU010713"/>
    </source>
</evidence>
<keyword evidence="7" id="KW-0965">Cell junction</keyword>
<comment type="subcellular location">
    <subcellularLocation>
        <location evidence="1">Cell junction</location>
        <location evidence="1">Gap junction</location>
    </subcellularLocation>
    <subcellularLocation>
        <location evidence="2 12">Cell membrane</location>
        <topology evidence="2 12">Multi-pass membrane protein</topology>
    </subcellularLocation>
</comment>
<keyword evidence="3 12" id="KW-0813">Transport</keyword>
<keyword evidence="5 12" id="KW-0812">Transmembrane</keyword>
<organism evidence="13 14">
    <name type="scientific">Varroa destructor</name>
    <name type="common">Honeybee mite</name>
    <dbReference type="NCBI Taxonomy" id="109461"/>
    <lineage>
        <taxon>Eukaryota</taxon>
        <taxon>Metazoa</taxon>
        <taxon>Ecdysozoa</taxon>
        <taxon>Arthropoda</taxon>
        <taxon>Chelicerata</taxon>
        <taxon>Arachnida</taxon>
        <taxon>Acari</taxon>
        <taxon>Parasitiformes</taxon>
        <taxon>Mesostigmata</taxon>
        <taxon>Gamasina</taxon>
        <taxon>Dermanyssoidea</taxon>
        <taxon>Varroidae</taxon>
        <taxon>Varroa</taxon>
    </lineage>
</organism>
<dbReference type="PRINTS" id="PR01262">
    <property type="entry name" value="INNEXIN"/>
</dbReference>
<comment type="similarity">
    <text evidence="12">Belongs to the pannexin family.</text>
</comment>
<evidence type="ECO:0000256" key="5">
    <source>
        <dbReference type="ARBA" id="ARBA00022692"/>
    </source>
</evidence>
<feature type="transmembrane region" description="Helical" evidence="12">
    <location>
        <begin position="108"/>
        <end position="130"/>
    </location>
</feature>
<protein>
    <recommendedName>
        <fullName evidence="12">Innexin</fullName>
    </recommendedName>
</protein>
<keyword evidence="14" id="KW-1185">Reference proteome</keyword>
<dbReference type="InterPro" id="IPR000990">
    <property type="entry name" value="Innexin"/>
</dbReference>
<feature type="transmembrane region" description="Helical" evidence="12">
    <location>
        <begin position="176"/>
        <end position="195"/>
    </location>
</feature>
<evidence type="ECO:0000256" key="1">
    <source>
        <dbReference type="ARBA" id="ARBA00004610"/>
    </source>
</evidence>
<keyword evidence="6" id="KW-0303">Gap junction</keyword>
<gene>
    <name evidence="12" type="primary">inx</name>
</gene>
<dbReference type="OrthoDB" id="5867527at2759"/>
<dbReference type="PANTHER" id="PTHR11893:SF41">
    <property type="entry name" value="INNEXIN INX2"/>
    <property type="match status" value="1"/>
</dbReference>
<evidence type="ECO:0000313" key="14">
    <source>
        <dbReference type="Proteomes" id="UP000594260"/>
    </source>
</evidence>
<evidence type="ECO:0000256" key="10">
    <source>
        <dbReference type="ARBA" id="ARBA00023136"/>
    </source>
</evidence>
<dbReference type="GO" id="GO:0005243">
    <property type="term" value="F:gap junction channel activity"/>
    <property type="evidence" value="ECO:0007669"/>
    <property type="project" value="TreeGrafter"/>
</dbReference>
<keyword evidence="11 12" id="KW-0407">Ion channel</keyword>
<evidence type="ECO:0000256" key="4">
    <source>
        <dbReference type="ARBA" id="ARBA00022475"/>
    </source>
</evidence>
<dbReference type="GO" id="GO:0034220">
    <property type="term" value="P:monoatomic ion transmembrane transport"/>
    <property type="evidence" value="ECO:0007669"/>
    <property type="project" value="UniProtKB-KW"/>
</dbReference>
<name>A0A7M7JKR2_VARDE</name>
<evidence type="ECO:0000313" key="13">
    <source>
        <dbReference type="EnsemblMetazoa" id="XP_022653166"/>
    </source>
</evidence>
<evidence type="ECO:0000256" key="2">
    <source>
        <dbReference type="ARBA" id="ARBA00004651"/>
    </source>
</evidence>
<keyword evidence="4" id="KW-1003">Cell membrane</keyword>
<keyword evidence="8 12" id="KW-1133">Transmembrane helix</keyword>
<dbReference type="PROSITE" id="PS51013">
    <property type="entry name" value="PANNEXIN"/>
    <property type="match status" value="1"/>
</dbReference>
<evidence type="ECO:0000256" key="11">
    <source>
        <dbReference type="ARBA" id="ARBA00023303"/>
    </source>
</evidence>
<keyword evidence="9 12" id="KW-0406">Ion transport</keyword>
<sequence>MELLTIAKGLLSFKPDKVLIDNIVFRLHYRFTSLLLLGCSILVTSYQFFGDPIDCITRNSVRPELLDRYCWVQKTFSIPSQWHGQVGSQVVFPGVSHSRNDDVVYHAYYQWVCFVLLFQAVLFYTPHYMWKTTEGGRLKNIVREIRGSFSEQKKMTKVLYPVVYCMQNGINLRYGLGYVLCEMLNLVNVVGQTYLMDRFLGGEFFKYGLQVISFTEWSQEIRYDPMIKLFPRVTKCTFRTFGSSGDVEITDHMCLLSVNIINEKVYLLLWFWFFGLTLITLLSVLYRVAVLLNLHDIRYKSLSRPGFAGNKRIHELCRNMSVGDFLFLSLVMENVDRLSYNQFITNLAKLYEDHGIPSSRDKETNDRENHCKINFSNQQQHDYKNQSFRSTDM</sequence>
<reference evidence="13" key="1">
    <citation type="submission" date="2021-01" db="UniProtKB">
        <authorList>
            <consortium name="EnsemblMetazoa"/>
        </authorList>
    </citation>
    <scope>IDENTIFICATION</scope>
</reference>
<dbReference type="GO" id="GO:0005921">
    <property type="term" value="C:gap junction"/>
    <property type="evidence" value="ECO:0007669"/>
    <property type="project" value="UniProtKB-SubCell"/>
</dbReference>
<proteinExistence type="inferred from homology"/>
<dbReference type="Pfam" id="PF00876">
    <property type="entry name" value="Innexin"/>
    <property type="match status" value="1"/>
</dbReference>
<feature type="transmembrane region" description="Helical" evidence="12">
    <location>
        <begin position="269"/>
        <end position="294"/>
    </location>
</feature>